<proteinExistence type="predicted"/>
<dbReference type="InterPro" id="IPR035897">
    <property type="entry name" value="Toll_tir_struct_dom_sf"/>
</dbReference>
<reference evidence="3 4" key="1">
    <citation type="submission" date="2019-04" db="EMBL/GenBank/DDBJ databases">
        <title>Draft genome sequences for three unisolated Alnus-infective Frankia Sp+ strains, AgTrS, AiOr and AvVan, the first sequenced Frankia strains able to sporulate in-planta.</title>
        <authorList>
            <person name="Bethencourt L."/>
            <person name="Vautrin F."/>
            <person name="Taib N."/>
            <person name="Dubost A."/>
            <person name="Castro-Garcia L."/>
            <person name="Imbaud O."/>
            <person name="Abrouk D."/>
            <person name="Fournier P."/>
            <person name="Briolay J."/>
            <person name="Nguyen A."/>
            <person name="Normand P."/>
            <person name="Fernandez M.P."/>
            <person name="Brochier-Armanet C."/>
            <person name="Herrera-Belaroussi A."/>
        </authorList>
    </citation>
    <scope>NUCLEOTIDE SEQUENCE [LARGE SCALE GENOMIC DNA]</scope>
    <source>
        <strain evidence="3 4">AvVan</strain>
    </source>
</reference>
<feature type="domain" description="TIR" evidence="2">
    <location>
        <begin position="259"/>
        <end position="395"/>
    </location>
</feature>
<dbReference type="Proteomes" id="UP000305282">
    <property type="component" value="Unassembled WGS sequence"/>
</dbReference>
<feature type="compositionally biased region" description="Basic and acidic residues" evidence="1">
    <location>
        <begin position="294"/>
        <end position="308"/>
    </location>
</feature>
<dbReference type="InterPro" id="IPR000157">
    <property type="entry name" value="TIR_dom"/>
</dbReference>
<dbReference type="OrthoDB" id="4349880at2"/>
<feature type="non-terminal residue" evidence="3">
    <location>
        <position position="1"/>
    </location>
</feature>
<dbReference type="Pfam" id="PF13676">
    <property type="entry name" value="TIR_2"/>
    <property type="match status" value="1"/>
</dbReference>
<name>A0A4S5BY51_9ACTN</name>
<sequence>AGPPRLPSMDVPAILRRQLGDRLAPGSPLHRLAAAHPGPTVTVEGEDHPLPNPFALVRDAGRSAGVWLPTFVGRAHGDLHVENILIPTAWKDASAAFQLIDLSRYTADAVLTRDPTHLVLHVLARTLVELSPNQRTATIDLLLDPNLDGAILPQWLWLFIGQVRSAGEEWARAAGLVEQWRDQLPLSLLACALTCYGRASTREEDRGWFLRLAANAAAAFLDQHSLDQHSVAEPTQKHSGSEQTGPVVAGGADGFPVDVLLSHSRADARWASWIGWHLEAAGWHVLPCPDLDDPGERFDPDESPRPDEGGEQGMTISLADAVAQVPWTLVVLSPAYLSEVAGSAEWQEAFPAAGAGCGTRLVTIRIEHCDPPGWLGLVESVDLVGLSEDEARATLVDRMAALRDGDGKVGLPPR</sequence>
<keyword evidence="4" id="KW-1185">Reference proteome</keyword>
<dbReference type="GO" id="GO:0007165">
    <property type="term" value="P:signal transduction"/>
    <property type="evidence" value="ECO:0007669"/>
    <property type="project" value="InterPro"/>
</dbReference>
<evidence type="ECO:0000259" key="2">
    <source>
        <dbReference type="Pfam" id="PF13676"/>
    </source>
</evidence>
<protein>
    <submittedName>
        <fullName evidence="3">Toll/interleukin-1 receptor domain-containing protein</fullName>
    </submittedName>
</protein>
<dbReference type="AlphaFoldDB" id="A0A4S5BY51"/>
<comment type="caution">
    <text evidence="3">The sequence shown here is derived from an EMBL/GenBank/DDBJ whole genome shotgun (WGS) entry which is preliminary data.</text>
</comment>
<dbReference type="EMBL" id="SSXH01000822">
    <property type="protein sequence ID" value="THJ37589.1"/>
    <property type="molecule type" value="Genomic_DNA"/>
</dbReference>
<feature type="region of interest" description="Disordered" evidence="1">
    <location>
        <begin position="291"/>
        <end position="312"/>
    </location>
</feature>
<gene>
    <name evidence="3" type="ORF">E7Y31_21145</name>
</gene>
<evidence type="ECO:0000313" key="3">
    <source>
        <dbReference type="EMBL" id="THJ37589.1"/>
    </source>
</evidence>
<accession>A0A4S5BY51</accession>
<organism evidence="3 4">
    <name type="scientific">Candidatus Frankia alpina</name>
    <dbReference type="NCBI Taxonomy" id="2699483"/>
    <lineage>
        <taxon>Bacteria</taxon>
        <taxon>Bacillati</taxon>
        <taxon>Actinomycetota</taxon>
        <taxon>Actinomycetes</taxon>
        <taxon>Frankiales</taxon>
        <taxon>Frankiaceae</taxon>
        <taxon>Frankia</taxon>
    </lineage>
</organism>
<dbReference type="RefSeq" id="WP_136449505.1">
    <property type="nucleotide sequence ID" value="NZ_SSXH01000822.1"/>
</dbReference>
<dbReference type="Gene3D" id="3.40.50.10140">
    <property type="entry name" value="Toll/interleukin-1 receptor homology (TIR) domain"/>
    <property type="match status" value="1"/>
</dbReference>
<evidence type="ECO:0000256" key="1">
    <source>
        <dbReference type="SAM" id="MobiDB-lite"/>
    </source>
</evidence>
<dbReference type="SUPFAM" id="SSF52200">
    <property type="entry name" value="Toll/Interleukin receptor TIR domain"/>
    <property type="match status" value="1"/>
</dbReference>
<keyword evidence="3" id="KW-0675">Receptor</keyword>
<evidence type="ECO:0000313" key="4">
    <source>
        <dbReference type="Proteomes" id="UP000305282"/>
    </source>
</evidence>